<organism evidence="2 3">
    <name type="scientific">Aquipluma nitroreducens</name>
    <dbReference type="NCBI Taxonomy" id="2010828"/>
    <lineage>
        <taxon>Bacteria</taxon>
        <taxon>Pseudomonadati</taxon>
        <taxon>Bacteroidota</taxon>
        <taxon>Bacteroidia</taxon>
        <taxon>Marinilabiliales</taxon>
        <taxon>Prolixibacteraceae</taxon>
        <taxon>Aquipluma</taxon>
    </lineage>
</organism>
<gene>
    <name evidence="2" type="ORF">AQPE_1596</name>
</gene>
<dbReference type="CDD" id="cd04182">
    <property type="entry name" value="GT_2_like_f"/>
    <property type="match status" value="1"/>
</dbReference>
<evidence type="ECO:0000313" key="3">
    <source>
        <dbReference type="Proteomes" id="UP001193389"/>
    </source>
</evidence>
<feature type="domain" description="MobA-like NTP transferase" evidence="1">
    <location>
        <begin position="7"/>
        <end position="169"/>
    </location>
</feature>
<dbReference type="EMBL" id="AP018694">
    <property type="protein sequence ID" value="BBE17446.1"/>
    <property type="molecule type" value="Genomic_DNA"/>
</dbReference>
<keyword evidence="3" id="KW-1185">Reference proteome</keyword>
<dbReference type="KEGG" id="anf:AQPE_1596"/>
<dbReference type="InterPro" id="IPR029044">
    <property type="entry name" value="Nucleotide-diphossugar_trans"/>
</dbReference>
<keyword evidence="2" id="KW-0548">Nucleotidyltransferase</keyword>
<reference evidence="2" key="1">
    <citation type="journal article" date="2020" name="Int. J. Syst. Evol. Microbiol.">
        <title>Aquipluma nitroreducens gen. nov. sp. nov., a novel facultatively anaerobic bacterium isolated from a freshwater lake.</title>
        <authorList>
            <person name="Watanabe M."/>
            <person name="Kojima H."/>
            <person name="Fukui M."/>
        </authorList>
    </citation>
    <scope>NUCLEOTIDE SEQUENCE</scope>
    <source>
        <strain evidence="2">MeG22</strain>
    </source>
</reference>
<dbReference type="Pfam" id="PF12804">
    <property type="entry name" value="NTP_transf_3"/>
    <property type="match status" value="1"/>
</dbReference>
<dbReference type="RefSeq" id="WP_318350442.1">
    <property type="nucleotide sequence ID" value="NZ_AP018694.1"/>
</dbReference>
<dbReference type="AlphaFoldDB" id="A0A5K7S7D4"/>
<proteinExistence type="predicted"/>
<sequence>MAEIPVLLLAAGGSSRMGQPKQLLPWGNQTLIEHQIEILQDTGNPINVVIGSNSDLVIPVIEKYPVNIFINTDWESGMGSSISFGIGQIIQKFPAADGVLITLLDQPLLTTSYFEKMFDAYQPNSKQILVSRSASGWTGVPVLFDQCFLKELTELSNDKGAKKVIKRHEENVIRLESDDILEDMDTFQSYQQLLEKYLTKL</sequence>
<keyword evidence="2" id="KW-0808">Transferase</keyword>
<protein>
    <submittedName>
        <fullName evidence="2">CTP:molybdopterin cytidylyltransferase</fullName>
    </submittedName>
</protein>
<dbReference type="SUPFAM" id="SSF53448">
    <property type="entry name" value="Nucleotide-diphospho-sugar transferases"/>
    <property type="match status" value="1"/>
</dbReference>
<dbReference type="PANTHER" id="PTHR43777">
    <property type="entry name" value="MOLYBDENUM COFACTOR CYTIDYLYLTRANSFERASE"/>
    <property type="match status" value="1"/>
</dbReference>
<name>A0A5K7S7D4_9BACT</name>
<dbReference type="InterPro" id="IPR025877">
    <property type="entry name" value="MobA-like_NTP_Trfase"/>
</dbReference>
<dbReference type="GO" id="GO:0016779">
    <property type="term" value="F:nucleotidyltransferase activity"/>
    <property type="evidence" value="ECO:0007669"/>
    <property type="project" value="UniProtKB-KW"/>
</dbReference>
<dbReference type="Proteomes" id="UP001193389">
    <property type="component" value="Chromosome"/>
</dbReference>
<dbReference type="PANTHER" id="PTHR43777:SF1">
    <property type="entry name" value="MOLYBDENUM COFACTOR CYTIDYLYLTRANSFERASE"/>
    <property type="match status" value="1"/>
</dbReference>
<dbReference type="Gene3D" id="3.90.550.10">
    <property type="entry name" value="Spore Coat Polysaccharide Biosynthesis Protein SpsA, Chain A"/>
    <property type="match status" value="1"/>
</dbReference>
<evidence type="ECO:0000259" key="1">
    <source>
        <dbReference type="Pfam" id="PF12804"/>
    </source>
</evidence>
<accession>A0A5K7S7D4</accession>
<evidence type="ECO:0000313" key="2">
    <source>
        <dbReference type="EMBL" id="BBE17446.1"/>
    </source>
</evidence>